<dbReference type="AlphaFoldDB" id="A0A426TTZ2"/>
<gene>
    <name evidence="8" type="ORF">EI684_17815</name>
</gene>
<evidence type="ECO:0000256" key="6">
    <source>
        <dbReference type="PROSITE-ProRule" id="PRU00560"/>
    </source>
</evidence>
<dbReference type="GO" id="GO:0005524">
    <property type="term" value="F:ATP binding"/>
    <property type="evidence" value="ECO:0007669"/>
    <property type="project" value="UniProtKB-UniRule"/>
</dbReference>
<feature type="binding site" evidence="6">
    <location>
        <begin position="99"/>
        <end position="106"/>
    </location>
    <ligand>
        <name>ATP</name>
        <dbReference type="ChEBI" id="CHEBI:30616"/>
    </ligand>
</feature>
<proteinExistence type="predicted"/>
<dbReference type="GO" id="GO:0003677">
    <property type="term" value="F:DNA binding"/>
    <property type="evidence" value="ECO:0007669"/>
    <property type="project" value="UniProtKB-KW"/>
</dbReference>
<feature type="domain" description="UvrD-like helicase ATP-binding" evidence="7">
    <location>
        <begin position="78"/>
        <end position="357"/>
    </location>
</feature>
<dbReference type="InterPro" id="IPR013986">
    <property type="entry name" value="DExx_box_DNA_helicase_dom_sf"/>
</dbReference>
<name>A0A426TTZ2_9CHLR</name>
<evidence type="ECO:0000256" key="3">
    <source>
        <dbReference type="ARBA" id="ARBA00022806"/>
    </source>
</evidence>
<dbReference type="GO" id="GO:0016787">
    <property type="term" value="F:hydrolase activity"/>
    <property type="evidence" value="ECO:0007669"/>
    <property type="project" value="UniProtKB-UniRule"/>
</dbReference>
<evidence type="ECO:0000313" key="9">
    <source>
        <dbReference type="Proteomes" id="UP000280307"/>
    </source>
</evidence>
<keyword evidence="4 6" id="KW-0067">ATP-binding</keyword>
<accession>A0A426TTZ2</accession>
<evidence type="ECO:0000256" key="4">
    <source>
        <dbReference type="ARBA" id="ARBA00022840"/>
    </source>
</evidence>
<dbReference type="InterPro" id="IPR000212">
    <property type="entry name" value="DNA_helicase_UvrD/REP"/>
</dbReference>
<dbReference type="EMBL" id="RSAS01000734">
    <property type="protein sequence ID" value="RRR68281.1"/>
    <property type="molecule type" value="Genomic_DNA"/>
</dbReference>
<keyword evidence="2 6" id="KW-0378">Hydrolase</keyword>
<dbReference type="Pfam" id="PF00580">
    <property type="entry name" value="UvrD-helicase"/>
    <property type="match status" value="1"/>
</dbReference>
<protein>
    <recommendedName>
        <fullName evidence="7">UvrD-like helicase ATP-binding domain-containing protein</fullName>
    </recommendedName>
</protein>
<dbReference type="SUPFAM" id="SSF52540">
    <property type="entry name" value="P-loop containing nucleoside triphosphate hydrolases"/>
    <property type="match status" value="1"/>
</dbReference>
<keyword evidence="5" id="KW-0238">DNA-binding</keyword>
<reference evidence="8 9" key="1">
    <citation type="submission" date="2018-12" db="EMBL/GenBank/DDBJ databases">
        <title>Genome Sequence of Candidatus Viridilinea halotolerans isolated from saline sulfide-rich spring.</title>
        <authorList>
            <person name="Grouzdev D.S."/>
            <person name="Burganskaya E.I."/>
            <person name="Krutkina M.S."/>
            <person name="Sukhacheva M.V."/>
            <person name="Gorlenko V.M."/>
        </authorList>
    </citation>
    <scope>NUCLEOTIDE SEQUENCE [LARGE SCALE GENOMIC DNA]</scope>
    <source>
        <strain evidence="8">Chok-6</strain>
    </source>
</reference>
<evidence type="ECO:0000256" key="2">
    <source>
        <dbReference type="ARBA" id="ARBA00022801"/>
    </source>
</evidence>
<sequence>MIRVGKEEAAPERLLPWLEAHLGPPLNAAQIEALRYAFTPEVVVPAQLTVRKPLERSVAAQLTSYLLSYDQERILKHDLDLSAEAEATTDNMHLQLVNGIAGSGKSLILLYRARLLRQFFPRKRILVLTHNRPLIRDLERRYLLLTNDDRRVKWFTFHGWCCYYWFKQDPKYKIIKTFERQKLIQQAWQKHLVDTAISPKMIESEIDWLKDRLITTREAYIEADRAGRGFALKEAMRSRVYDAIHTYQALLQEKNQLDFGDVPRRIWRLLHENAAAIPSYDVILIDEAQFFAPIWFSIIKQILRPPHGHLFMVADPTQGFLKRRQSWLASGLNVRGQSQRLEQCYRTTREILSFASRFYQQRLPDDDEAIVGVKLQQTPSGLMPEVIALRSEQDETARVINEIRALVAAKVPLDQILIIHANWQGADRLLTRLKTLLGAEQVVHPRDGTGTNQLRVCQLDAVTGLESPIVFLVGCHRILEAEDNPRLSAEERAEQLRDNTRRLYMAMTRAGQRLVVTYVGAVPPCMT</sequence>
<evidence type="ECO:0000259" key="7">
    <source>
        <dbReference type="PROSITE" id="PS51198"/>
    </source>
</evidence>
<keyword evidence="3 6" id="KW-0347">Helicase</keyword>
<dbReference type="GO" id="GO:0000725">
    <property type="term" value="P:recombinational repair"/>
    <property type="evidence" value="ECO:0007669"/>
    <property type="project" value="TreeGrafter"/>
</dbReference>
<dbReference type="PANTHER" id="PTHR11070">
    <property type="entry name" value="UVRD / RECB / PCRA DNA HELICASE FAMILY MEMBER"/>
    <property type="match status" value="1"/>
</dbReference>
<keyword evidence="1 6" id="KW-0547">Nucleotide-binding</keyword>
<dbReference type="Proteomes" id="UP000280307">
    <property type="component" value="Unassembled WGS sequence"/>
</dbReference>
<dbReference type="Gene3D" id="1.10.10.160">
    <property type="match status" value="1"/>
</dbReference>
<dbReference type="InterPro" id="IPR014016">
    <property type="entry name" value="UvrD-like_ATP-bd"/>
</dbReference>
<dbReference type="PROSITE" id="PS51198">
    <property type="entry name" value="UVRD_HELICASE_ATP_BIND"/>
    <property type="match status" value="1"/>
</dbReference>
<dbReference type="Gene3D" id="3.40.50.300">
    <property type="entry name" value="P-loop containing nucleotide triphosphate hydrolases"/>
    <property type="match status" value="2"/>
</dbReference>
<evidence type="ECO:0000313" key="8">
    <source>
        <dbReference type="EMBL" id="RRR68281.1"/>
    </source>
</evidence>
<dbReference type="InterPro" id="IPR027417">
    <property type="entry name" value="P-loop_NTPase"/>
</dbReference>
<dbReference type="GO" id="GO:0043138">
    <property type="term" value="F:3'-5' DNA helicase activity"/>
    <property type="evidence" value="ECO:0007669"/>
    <property type="project" value="TreeGrafter"/>
</dbReference>
<organism evidence="8 9">
    <name type="scientific">Candidatus Viridilinea halotolerans</name>
    <dbReference type="NCBI Taxonomy" id="2491704"/>
    <lineage>
        <taxon>Bacteria</taxon>
        <taxon>Bacillati</taxon>
        <taxon>Chloroflexota</taxon>
        <taxon>Chloroflexia</taxon>
        <taxon>Chloroflexales</taxon>
        <taxon>Chloroflexineae</taxon>
        <taxon>Oscillochloridaceae</taxon>
        <taxon>Candidatus Viridilinea</taxon>
    </lineage>
</organism>
<evidence type="ECO:0000256" key="1">
    <source>
        <dbReference type="ARBA" id="ARBA00022741"/>
    </source>
</evidence>
<dbReference type="PANTHER" id="PTHR11070:SF2">
    <property type="entry name" value="ATP-DEPENDENT DNA HELICASE SRS2"/>
    <property type="match status" value="1"/>
</dbReference>
<comment type="caution">
    <text evidence="8">The sequence shown here is derived from an EMBL/GenBank/DDBJ whole genome shotgun (WGS) entry which is preliminary data.</text>
</comment>
<evidence type="ECO:0000256" key="5">
    <source>
        <dbReference type="ARBA" id="ARBA00023125"/>
    </source>
</evidence>